<comment type="caution">
    <text evidence="9">Lacks conserved residue(s) required for the propagation of feature annotation.</text>
</comment>
<evidence type="ECO:0000256" key="8">
    <source>
        <dbReference type="ARBA" id="ARBA00023136"/>
    </source>
</evidence>
<dbReference type="PANTHER" id="PTHR43470:SF5">
    <property type="entry name" value="PHOSPHATE TRANSPORT SYSTEM PERMEASE PROTEIN PSTA"/>
    <property type="match status" value="1"/>
</dbReference>
<dbReference type="SUPFAM" id="SSF161098">
    <property type="entry name" value="MetI-like"/>
    <property type="match status" value="1"/>
</dbReference>
<feature type="transmembrane region" description="Helical" evidence="9">
    <location>
        <begin position="34"/>
        <end position="58"/>
    </location>
</feature>
<dbReference type="GO" id="GO:0005315">
    <property type="term" value="F:phosphate transmembrane transporter activity"/>
    <property type="evidence" value="ECO:0007669"/>
    <property type="project" value="InterPro"/>
</dbReference>
<organism evidence="11">
    <name type="scientific">uncultured Thermomicrobiales bacterium</name>
    <dbReference type="NCBI Taxonomy" id="1645740"/>
    <lineage>
        <taxon>Bacteria</taxon>
        <taxon>Pseudomonadati</taxon>
        <taxon>Thermomicrobiota</taxon>
        <taxon>Thermomicrobia</taxon>
        <taxon>Thermomicrobiales</taxon>
        <taxon>environmental samples</taxon>
    </lineage>
</organism>
<evidence type="ECO:0000256" key="7">
    <source>
        <dbReference type="ARBA" id="ARBA00022989"/>
    </source>
</evidence>
<evidence type="ECO:0000256" key="1">
    <source>
        <dbReference type="ARBA" id="ARBA00004651"/>
    </source>
</evidence>
<keyword evidence="6 9" id="KW-0812">Transmembrane</keyword>
<name>A0A6J4UD58_9BACT</name>
<protein>
    <recommendedName>
        <fullName evidence="3 9">Phosphate transport system permease protein PstA</fullName>
    </recommendedName>
</protein>
<evidence type="ECO:0000256" key="4">
    <source>
        <dbReference type="ARBA" id="ARBA00022448"/>
    </source>
</evidence>
<reference evidence="11" key="1">
    <citation type="submission" date="2020-02" db="EMBL/GenBank/DDBJ databases">
        <authorList>
            <person name="Meier V. D."/>
        </authorList>
    </citation>
    <scope>NUCLEOTIDE SEQUENCE</scope>
    <source>
        <strain evidence="11">AVDCRST_MAG43</strain>
    </source>
</reference>
<evidence type="ECO:0000256" key="6">
    <source>
        <dbReference type="ARBA" id="ARBA00022692"/>
    </source>
</evidence>
<evidence type="ECO:0000313" key="11">
    <source>
        <dbReference type="EMBL" id="CAA9545277.1"/>
    </source>
</evidence>
<dbReference type="NCBIfam" id="TIGR00974">
    <property type="entry name" value="3a0107s02c"/>
    <property type="match status" value="1"/>
</dbReference>
<evidence type="ECO:0000256" key="5">
    <source>
        <dbReference type="ARBA" id="ARBA00022475"/>
    </source>
</evidence>
<dbReference type="InterPro" id="IPR005672">
    <property type="entry name" value="Phosphate_PstA"/>
</dbReference>
<evidence type="ECO:0000256" key="3">
    <source>
        <dbReference type="ARBA" id="ARBA00016864"/>
    </source>
</evidence>
<keyword evidence="4" id="KW-0813">Transport</keyword>
<gene>
    <name evidence="11" type="ORF">AVDCRST_MAG43-527</name>
</gene>
<dbReference type="InterPro" id="IPR035906">
    <property type="entry name" value="MetI-like_sf"/>
</dbReference>
<feature type="transmembrane region" description="Helical" evidence="9">
    <location>
        <begin position="158"/>
        <end position="177"/>
    </location>
</feature>
<sequence length="306" mass="33521">MSAYSEVEVARRALDTPVVRWSPRIRARKAIGAAWKYLFLAATVLGVVLLGMLLWSVIEPGWSWLSWHLITEMPSRRAEDAGMNSGIWGSFWIVVGASLFSFFVGVGTAVYLEEYAPRNRYTRFLQTNISNLAGVPSVVYGLLGLVFFAEWLNLGRSLSAGALTMGLLILPVVVISAQEAIRAVPLGLRQASYGLGATRWQTVRHHVLPTAMPGILTGMILSMSRAIGETAPLIVVGASSLVLTRPDSPFSSFTAMPVQIFNWSTRPQAEFEHLAAAAILVLLAVLLSMNAIAIILRQRLSDKNRW</sequence>
<evidence type="ECO:0000256" key="2">
    <source>
        <dbReference type="ARBA" id="ARBA00007069"/>
    </source>
</evidence>
<feature type="transmembrane region" description="Helical" evidence="9">
    <location>
        <begin position="91"/>
        <end position="112"/>
    </location>
</feature>
<proteinExistence type="inferred from homology"/>
<dbReference type="CDD" id="cd06261">
    <property type="entry name" value="TM_PBP2"/>
    <property type="match status" value="1"/>
</dbReference>
<dbReference type="Gene3D" id="1.10.3720.10">
    <property type="entry name" value="MetI-like"/>
    <property type="match status" value="1"/>
</dbReference>
<dbReference type="PANTHER" id="PTHR43470">
    <property type="entry name" value="PHOSPHATE TRANSPORT SYSTEM PERMEASE PROTEIN PSTA-RELATED"/>
    <property type="match status" value="1"/>
</dbReference>
<feature type="transmembrane region" description="Helical" evidence="9">
    <location>
        <begin position="274"/>
        <end position="296"/>
    </location>
</feature>
<dbReference type="GO" id="GO:0005886">
    <property type="term" value="C:plasma membrane"/>
    <property type="evidence" value="ECO:0007669"/>
    <property type="project" value="UniProtKB-SubCell"/>
</dbReference>
<keyword evidence="8 9" id="KW-0472">Membrane</keyword>
<dbReference type="AlphaFoldDB" id="A0A6J4UD58"/>
<keyword evidence="7 9" id="KW-1133">Transmembrane helix</keyword>
<evidence type="ECO:0000259" key="10">
    <source>
        <dbReference type="PROSITE" id="PS50928"/>
    </source>
</evidence>
<keyword evidence="5 9" id="KW-1003">Cell membrane</keyword>
<comment type="similarity">
    <text evidence="2 9">Belongs to the binding-protein-dependent transport system permease family. CysTW subfamily.</text>
</comment>
<dbReference type="Pfam" id="PF00528">
    <property type="entry name" value="BPD_transp_1"/>
    <property type="match status" value="1"/>
</dbReference>
<dbReference type="PROSITE" id="PS50928">
    <property type="entry name" value="ABC_TM1"/>
    <property type="match status" value="1"/>
</dbReference>
<comment type="subcellular location">
    <subcellularLocation>
        <location evidence="1 9">Cell membrane</location>
        <topology evidence="1 9">Multi-pass membrane protein</topology>
    </subcellularLocation>
</comment>
<accession>A0A6J4UD58</accession>
<feature type="transmembrane region" description="Helical" evidence="9">
    <location>
        <begin position="132"/>
        <end position="152"/>
    </location>
</feature>
<evidence type="ECO:0000256" key="9">
    <source>
        <dbReference type="RuleBase" id="RU363043"/>
    </source>
</evidence>
<feature type="domain" description="ABC transmembrane type-1" evidence="10">
    <location>
        <begin position="87"/>
        <end position="293"/>
    </location>
</feature>
<dbReference type="GO" id="GO:0035435">
    <property type="term" value="P:phosphate ion transmembrane transport"/>
    <property type="evidence" value="ECO:0007669"/>
    <property type="project" value="InterPro"/>
</dbReference>
<dbReference type="EMBL" id="CADCWI010000028">
    <property type="protein sequence ID" value="CAA9545277.1"/>
    <property type="molecule type" value="Genomic_DNA"/>
</dbReference>
<dbReference type="InterPro" id="IPR000515">
    <property type="entry name" value="MetI-like"/>
</dbReference>